<evidence type="ECO:0000313" key="2">
    <source>
        <dbReference type="Proteomes" id="UP000053097"/>
    </source>
</evidence>
<keyword evidence="2" id="KW-1185">Reference proteome</keyword>
<sequence length="54" mass="6638">MKGMIVKLEKYLERKRLELNVEKSKIMRCRKGGGRWRRICWKWKGKKCRRSEGI</sequence>
<reference evidence="1 2" key="1">
    <citation type="journal article" date="2014" name="Curr. Biol.">
        <title>The genome of the clonal raider ant Cerapachys biroi.</title>
        <authorList>
            <person name="Oxley P.R."/>
            <person name="Ji L."/>
            <person name="Fetter-Pruneda I."/>
            <person name="McKenzie S.K."/>
            <person name="Li C."/>
            <person name="Hu H."/>
            <person name="Zhang G."/>
            <person name="Kronauer D.J."/>
        </authorList>
    </citation>
    <scope>NUCLEOTIDE SEQUENCE [LARGE SCALE GENOMIC DNA]</scope>
</reference>
<protein>
    <submittedName>
        <fullName evidence="1">Uncharacterized protein</fullName>
    </submittedName>
</protein>
<dbReference type="EMBL" id="KK108763">
    <property type="protein sequence ID" value="EZA46641.1"/>
    <property type="molecule type" value="Genomic_DNA"/>
</dbReference>
<proteinExistence type="predicted"/>
<accession>A0A026VT48</accession>
<dbReference type="Proteomes" id="UP000053097">
    <property type="component" value="Unassembled WGS sequence"/>
</dbReference>
<organism evidence="1 2">
    <name type="scientific">Ooceraea biroi</name>
    <name type="common">Clonal raider ant</name>
    <name type="synonym">Cerapachys biroi</name>
    <dbReference type="NCBI Taxonomy" id="2015173"/>
    <lineage>
        <taxon>Eukaryota</taxon>
        <taxon>Metazoa</taxon>
        <taxon>Ecdysozoa</taxon>
        <taxon>Arthropoda</taxon>
        <taxon>Hexapoda</taxon>
        <taxon>Insecta</taxon>
        <taxon>Pterygota</taxon>
        <taxon>Neoptera</taxon>
        <taxon>Endopterygota</taxon>
        <taxon>Hymenoptera</taxon>
        <taxon>Apocrita</taxon>
        <taxon>Aculeata</taxon>
        <taxon>Formicoidea</taxon>
        <taxon>Formicidae</taxon>
        <taxon>Dorylinae</taxon>
        <taxon>Ooceraea</taxon>
    </lineage>
</organism>
<evidence type="ECO:0000313" key="1">
    <source>
        <dbReference type="EMBL" id="EZA46641.1"/>
    </source>
</evidence>
<gene>
    <name evidence="1" type="ORF">X777_04138</name>
</gene>
<name>A0A026VT48_OOCBI</name>
<dbReference type="AlphaFoldDB" id="A0A026VT48"/>